<dbReference type="UniPathway" id="UPA00074">
    <property type="reaction ID" value="UER00128"/>
</dbReference>
<comment type="pathway">
    <text evidence="6">Purine metabolism; IMP biosynthesis via de novo pathway; 5-amino-1-(5-phospho-D-ribosyl)imidazole from N(2)-formyl-N(1)-(5-phospho-D-ribosyl)glycinamide: step 1/2.</text>
</comment>
<dbReference type="InterPro" id="IPR036604">
    <property type="entry name" value="PurS-like_sf"/>
</dbReference>
<dbReference type="NCBIfam" id="NF004630">
    <property type="entry name" value="PRK05974.1"/>
    <property type="match status" value="1"/>
</dbReference>
<evidence type="ECO:0000256" key="2">
    <source>
        <dbReference type="ARBA" id="ARBA00022598"/>
    </source>
</evidence>
<dbReference type="GO" id="GO:0005737">
    <property type="term" value="C:cytoplasm"/>
    <property type="evidence" value="ECO:0007669"/>
    <property type="project" value="UniProtKB-SubCell"/>
</dbReference>
<dbReference type="EC" id="6.3.5.3" evidence="6"/>
<dbReference type="GO" id="GO:0004642">
    <property type="term" value="F:phosphoribosylformylglycinamidine synthase activity"/>
    <property type="evidence" value="ECO:0007669"/>
    <property type="project" value="UniProtKB-UniRule"/>
</dbReference>
<comment type="similarity">
    <text evidence="6">Belongs to the PurS family.</text>
</comment>
<keyword evidence="5 6" id="KW-0067">ATP-binding</keyword>
<gene>
    <name evidence="6" type="primary">purS</name>
    <name evidence="7" type="ORF">A6A04_13685</name>
</gene>
<keyword evidence="2 6" id="KW-0436">Ligase</keyword>
<dbReference type="PANTHER" id="PTHR34696:SF1">
    <property type="entry name" value="PHOSPHORIBOSYLFORMYLGLYCINAMIDINE SYNTHASE SUBUNIT PURS"/>
    <property type="match status" value="1"/>
</dbReference>
<keyword evidence="1 6" id="KW-0963">Cytoplasm</keyword>
<keyword evidence="3 6" id="KW-0547">Nucleotide-binding</keyword>
<dbReference type="SUPFAM" id="SSF82697">
    <property type="entry name" value="PurS-like"/>
    <property type="match status" value="1"/>
</dbReference>
<dbReference type="STRING" id="1285242.A6A04_13685"/>
<dbReference type="RefSeq" id="WP_068490019.1">
    <property type="nucleotide sequence ID" value="NZ_LWQT01000038.1"/>
</dbReference>
<dbReference type="OrthoDB" id="9799101at2"/>
<evidence type="ECO:0000256" key="1">
    <source>
        <dbReference type="ARBA" id="ARBA00022490"/>
    </source>
</evidence>
<evidence type="ECO:0000256" key="5">
    <source>
        <dbReference type="ARBA" id="ARBA00022840"/>
    </source>
</evidence>
<dbReference type="Gene3D" id="3.30.1280.10">
    <property type="entry name" value="Phosphoribosylformylglycinamidine synthase subunit PurS"/>
    <property type="match status" value="1"/>
</dbReference>
<dbReference type="EMBL" id="LWQT01000038">
    <property type="protein sequence ID" value="OAN53936.1"/>
    <property type="molecule type" value="Genomic_DNA"/>
</dbReference>
<comment type="catalytic activity">
    <reaction evidence="6">
        <text>N(2)-formyl-N(1)-(5-phospho-beta-D-ribosyl)glycinamide + L-glutamine + ATP + H2O = 2-formamido-N(1)-(5-O-phospho-beta-D-ribosyl)acetamidine + L-glutamate + ADP + phosphate + H(+)</text>
        <dbReference type="Rhea" id="RHEA:17129"/>
        <dbReference type="ChEBI" id="CHEBI:15377"/>
        <dbReference type="ChEBI" id="CHEBI:15378"/>
        <dbReference type="ChEBI" id="CHEBI:29985"/>
        <dbReference type="ChEBI" id="CHEBI:30616"/>
        <dbReference type="ChEBI" id="CHEBI:43474"/>
        <dbReference type="ChEBI" id="CHEBI:58359"/>
        <dbReference type="ChEBI" id="CHEBI:147286"/>
        <dbReference type="ChEBI" id="CHEBI:147287"/>
        <dbReference type="ChEBI" id="CHEBI:456216"/>
        <dbReference type="EC" id="6.3.5.3"/>
    </reaction>
</comment>
<evidence type="ECO:0000256" key="4">
    <source>
        <dbReference type="ARBA" id="ARBA00022755"/>
    </source>
</evidence>
<protein>
    <recommendedName>
        <fullName evidence="6">Phosphoribosylformylglycinamidine synthase subunit PurS</fullName>
        <shortName evidence="6">FGAM synthase</shortName>
        <ecNumber evidence="6">6.3.5.3</ecNumber>
    </recommendedName>
    <alternativeName>
        <fullName evidence="6">Formylglycinamide ribonucleotide amidotransferase subunit III</fullName>
        <shortName evidence="6">FGAR amidotransferase III</shortName>
        <shortName evidence="6">FGAR-AT III</shortName>
    </alternativeName>
    <alternativeName>
        <fullName evidence="6">Phosphoribosylformylglycinamidine synthase subunit III</fullName>
    </alternativeName>
</protein>
<dbReference type="GO" id="GO:0005524">
    <property type="term" value="F:ATP binding"/>
    <property type="evidence" value="ECO:0007669"/>
    <property type="project" value="UniProtKB-UniRule"/>
</dbReference>
<dbReference type="PANTHER" id="PTHR34696">
    <property type="entry name" value="PHOSPHORIBOSYLFORMYLGLYCINAMIDINE SYNTHASE SUBUNIT PURS"/>
    <property type="match status" value="1"/>
</dbReference>
<name>A0A178MX12_9PROT</name>
<dbReference type="NCBIfam" id="TIGR00302">
    <property type="entry name" value="phosphoribosylformylglycinamidine synthase subunit PurS"/>
    <property type="match status" value="1"/>
</dbReference>
<keyword evidence="4 6" id="KW-0658">Purine biosynthesis</keyword>
<proteinExistence type="inferred from homology"/>
<organism evidence="7 8">
    <name type="scientific">Paramagnetospirillum marisnigri</name>
    <dbReference type="NCBI Taxonomy" id="1285242"/>
    <lineage>
        <taxon>Bacteria</taxon>
        <taxon>Pseudomonadati</taxon>
        <taxon>Pseudomonadota</taxon>
        <taxon>Alphaproteobacteria</taxon>
        <taxon>Rhodospirillales</taxon>
        <taxon>Magnetospirillaceae</taxon>
        <taxon>Paramagnetospirillum</taxon>
    </lineage>
</organism>
<dbReference type="GO" id="GO:0006189">
    <property type="term" value="P:'de novo' IMP biosynthetic process"/>
    <property type="evidence" value="ECO:0007669"/>
    <property type="project" value="UniProtKB-UniRule"/>
</dbReference>
<evidence type="ECO:0000256" key="6">
    <source>
        <dbReference type="HAMAP-Rule" id="MF_01926"/>
    </source>
</evidence>
<dbReference type="HAMAP" id="MF_01926">
    <property type="entry name" value="PurS"/>
    <property type="match status" value="1"/>
</dbReference>
<evidence type="ECO:0000256" key="3">
    <source>
        <dbReference type="ARBA" id="ARBA00022741"/>
    </source>
</evidence>
<comment type="caution">
    <text evidence="7">The sequence shown here is derived from an EMBL/GenBank/DDBJ whole genome shotgun (WGS) entry which is preliminary data.</text>
</comment>
<dbReference type="InterPro" id="IPR003850">
    <property type="entry name" value="PurS"/>
</dbReference>
<dbReference type="Proteomes" id="UP000078428">
    <property type="component" value="Unassembled WGS sequence"/>
</dbReference>
<comment type="function">
    <text evidence="6">Part of the phosphoribosylformylglycinamidine synthase complex involved in the purines biosynthetic pathway. Catalyzes the ATP-dependent conversion of formylglycinamide ribonucleotide (FGAR) and glutamine to yield formylglycinamidine ribonucleotide (FGAM) and glutamate. The FGAM synthase complex is composed of three subunits. PurQ produces an ammonia molecule by converting glutamine to glutamate. PurL transfers the ammonia molecule to FGAR to form FGAM in an ATP-dependent manner. PurS interacts with PurQ and PurL and is thought to assist in the transfer of the ammonia molecule from PurQ to PurL.</text>
</comment>
<evidence type="ECO:0000313" key="7">
    <source>
        <dbReference type="EMBL" id="OAN53936.1"/>
    </source>
</evidence>
<reference evidence="7" key="1">
    <citation type="submission" date="2016-04" db="EMBL/GenBank/DDBJ databases">
        <title>Draft genome sequence of freshwater magnetotactic bacteria Magnetospirillum marisnigri SP-1 and Magnetospirillum moscoviense BB-1.</title>
        <authorList>
            <person name="Koziaeva V."/>
            <person name="Dziuba M.V."/>
            <person name="Ivanov T.M."/>
            <person name="Kuznetsov B."/>
            <person name="Grouzdev D.S."/>
        </authorList>
    </citation>
    <scope>NUCLEOTIDE SEQUENCE [LARGE SCALE GENOMIC DNA]</scope>
    <source>
        <strain evidence="7">SP-1</strain>
    </source>
</reference>
<evidence type="ECO:0000313" key="8">
    <source>
        <dbReference type="Proteomes" id="UP000078428"/>
    </source>
</evidence>
<dbReference type="Pfam" id="PF02700">
    <property type="entry name" value="PurS"/>
    <property type="match status" value="1"/>
</dbReference>
<comment type="subunit">
    <text evidence="6">Part of the FGAM synthase complex composed of 1 PurL, 1 PurQ and 2 PurS subunits.</text>
</comment>
<sequence>MKAKVHITLKNGVLDPQGKAVQHALGSLGYAGINDVRQGKYIELELAETDPAKAKAAVEQMCRGLLANTVIENYTIDLAD</sequence>
<comment type="subcellular location">
    <subcellularLocation>
        <location evidence="6">Cytoplasm</location>
    </subcellularLocation>
</comment>
<keyword evidence="8" id="KW-1185">Reference proteome</keyword>
<accession>A0A178MX12</accession>
<dbReference type="AlphaFoldDB" id="A0A178MX12"/>